<dbReference type="InterPro" id="IPR005123">
    <property type="entry name" value="Oxoglu/Fe-dep_dioxygenase_dom"/>
</dbReference>
<keyword evidence="6" id="KW-0408">Iron</keyword>
<dbReference type="Gene3D" id="2.60.120.620">
    <property type="entry name" value="q2cbj1_9rhob like domain"/>
    <property type="match status" value="1"/>
</dbReference>
<evidence type="ECO:0000256" key="6">
    <source>
        <dbReference type="ARBA" id="ARBA00023004"/>
    </source>
</evidence>
<accession>A0ABP3WRV8</accession>
<evidence type="ECO:0000313" key="8">
    <source>
        <dbReference type="EMBL" id="GAA0855392.1"/>
    </source>
</evidence>
<organism evidence="8 9">
    <name type="scientific">Aliiglaciecola litoralis</name>
    <dbReference type="NCBI Taxonomy" id="582857"/>
    <lineage>
        <taxon>Bacteria</taxon>
        <taxon>Pseudomonadati</taxon>
        <taxon>Pseudomonadota</taxon>
        <taxon>Gammaproteobacteria</taxon>
        <taxon>Alteromonadales</taxon>
        <taxon>Alteromonadaceae</taxon>
        <taxon>Aliiglaciecola</taxon>
    </lineage>
</organism>
<protein>
    <recommendedName>
        <fullName evidence="7">Fe2OG dioxygenase domain-containing protein</fullName>
    </recommendedName>
</protein>
<gene>
    <name evidence="8" type="ORF">GCM10009114_14200</name>
</gene>
<dbReference type="PANTHER" id="PTHR10869:SF246">
    <property type="entry name" value="TRANSMEMBRANE PROLYL 4-HYDROXYLASE"/>
    <property type="match status" value="1"/>
</dbReference>
<keyword evidence="5" id="KW-0560">Oxidoreductase</keyword>
<name>A0ABP3WRV8_9ALTE</name>
<reference evidence="9" key="1">
    <citation type="journal article" date="2019" name="Int. J. Syst. Evol. Microbiol.">
        <title>The Global Catalogue of Microorganisms (GCM) 10K type strain sequencing project: providing services to taxonomists for standard genome sequencing and annotation.</title>
        <authorList>
            <consortium name="The Broad Institute Genomics Platform"/>
            <consortium name="The Broad Institute Genome Sequencing Center for Infectious Disease"/>
            <person name="Wu L."/>
            <person name="Ma J."/>
        </authorList>
    </citation>
    <scope>NUCLEOTIDE SEQUENCE [LARGE SCALE GENOMIC DNA]</scope>
    <source>
        <strain evidence="9">JCM 15896</strain>
    </source>
</reference>
<comment type="cofactor">
    <cofactor evidence="1">
        <name>L-ascorbate</name>
        <dbReference type="ChEBI" id="CHEBI:38290"/>
    </cofactor>
</comment>
<dbReference type="Pfam" id="PF13640">
    <property type="entry name" value="2OG-FeII_Oxy_3"/>
    <property type="match status" value="1"/>
</dbReference>
<keyword evidence="4" id="KW-0223">Dioxygenase</keyword>
<evidence type="ECO:0000313" key="9">
    <source>
        <dbReference type="Proteomes" id="UP001500359"/>
    </source>
</evidence>
<evidence type="ECO:0000256" key="4">
    <source>
        <dbReference type="ARBA" id="ARBA00022964"/>
    </source>
</evidence>
<dbReference type="InterPro" id="IPR045054">
    <property type="entry name" value="P4HA-like"/>
</dbReference>
<sequence>MAGLPESWKSWVLENLLQGCDSVEILKILLQNGFTFESAKKVLGSNLPEGVTCNKDGAFYARLAKPKLLQQLDQYDAKVIEDDRVQLIVIDNFLDEQECAALIALTKKHLRPSTLPEREGDSYKGFRTSSTCDLPFTKDPLAFDIDQKIVNALGLGVGEREVIQAQHYAIGQQFKAHYDYFVPGSNDFKTYQNQGGQRSWTFMIYLNEECEGGETEFVNLGLKFKPKTGTALVWNNLYADGEVNPNTLHQAHPITAGEKVVITKWFREDAYQPASASMLADKPLS</sequence>
<evidence type="ECO:0000256" key="1">
    <source>
        <dbReference type="ARBA" id="ARBA00001961"/>
    </source>
</evidence>
<evidence type="ECO:0000256" key="2">
    <source>
        <dbReference type="ARBA" id="ARBA00022723"/>
    </source>
</evidence>
<dbReference type="Proteomes" id="UP001500359">
    <property type="component" value="Unassembled WGS sequence"/>
</dbReference>
<dbReference type="EMBL" id="BAAAFD010000003">
    <property type="protein sequence ID" value="GAA0855392.1"/>
    <property type="molecule type" value="Genomic_DNA"/>
</dbReference>
<dbReference type="InterPro" id="IPR006620">
    <property type="entry name" value="Pro_4_hyd_alph"/>
</dbReference>
<evidence type="ECO:0000256" key="5">
    <source>
        <dbReference type="ARBA" id="ARBA00023002"/>
    </source>
</evidence>
<comment type="caution">
    <text evidence="8">The sequence shown here is derived from an EMBL/GenBank/DDBJ whole genome shotgun (WGS) entry which is preliminary data.</text>
</comment>
<keyword evidence="9" id="KW-1185">Reference proteome</keyword>
<dbReference type="RefSeq" id="WP_343858104.1">
    <property type="nucleotide sequence ID" value="NZ_BAAAFD010000003.1"/>
</dbReference>
<proteinExistence type="predicted"/>
<feature type="domain" description="Fe2OG dioxygenase" evidence="7">
    <location>
        <begin position="159"/>
        <end position="268"/>
    </location>
</feature>
<keyword evidence="3" id="KW-0847">Vitamin C</keyword>
<dbReference type="InterPro" id="IPR044862">
    <property type="entry name" value="Pro_4_hyd_alph_FE2OG_OXY"/>
</dbReference>
<dbReference type="SMART" id="SM00702">
    <property type="entry name" value="P4Hc"/>
    <property type="match status" value="1"/>
</dbReference>
<keyword evidence="2" id="KW-0479">Metal-binding</keyword>
<evidence type="ECO:0000259" key="7">
    <source>
        <dbReference type="PROSITE" id="PS51471"/>
    </source>
</evidence>
<dbReference type="PANTHER" id="PTHR10869">
    <property type="entry name" value="PROLYL 4-HYDROXYLASE ALPHA SUBUNIT"/>
    <property type="match status" value="1"/>
</dbReference>
<evidence type="ECO:0000256" key="3">
    <source>
        <dbReference type="ARBA" id="ARBA00022896"/>
    </source>
</evidence>
<dbReference type="PROSITE" id="PS51471">
    <property type="entry name" value="FE2OG_OXY"/>
    <property type="match status" value="1"/>
</dbReference>